<evidence type="ECO:0000256" key="1">
    <source>
        <dbReference type="SAM" id="MobiDB-lite"/>
    </source>
</evidence>
<name>A0A0S6UG35_NEOTH</name>
<proteinExistence type="predicted"/>
<gene>
    <name evidence="2" type="ORF">MTY_1746</name>
</gene>
<evidence type="ECO:0000313" key="2">
    <source>
        <dbReference type="EMBL" id="GAF26406.1"/>
    </source>
</evidence>
<sequence>MDDRLFIPCPRGSASHHIAAEGKKDAHHEAEDKGSASAIFKDRLSKRVPPGSRKRGCFTLTGIMVISGANTKGTARRRPLSDHGIEFTAE</sequence>
<dbReference type="EMBL" id="DF238840">
    <property type="protein sequence ID" value="GAF26406.1"/>
    <property type="molecule type" value="Genomic_DNA"/>
</dbReference>
<reference evidence="2" key="1">
    <citation type="journal article" date="2014" name="Gene">
        <title>Genome-guided analysis of transformation efficiency and carbon dioxide assimilation by Moorella thermoacetica Y72.</title>
        <authorList>
            <person name="Tsukahara K."/>
            <person name="Kita A."/>
            <person name="Nakashimada Y."/>
            <person name="Hoshino T."/>
            <person name="Murakami K."/>
        </authorList>
    </citation>
    <scope>NUCLEOTIDE SEQUENCE [LARGE SCALE GENOMIC DNA]</scope>
    <source>
        <strain evidence="2">Y72</strain>
    </source>
</reference>
<organism evidence="2">
    <name type="scientific">Moorella thermoacetica Y72</name>
    <dbReference type="NCBI Taxonomy" id="1325331"/>
    <lineage>
        <taxon>Bacteria</taxon>
        <taxon>Bacillati</taxon>
        <taxon>Bacillota</taxon>
        <taxon>Clostridia</taxon>
        <taxon>Neomoorellales</taxon>
        <taxon>Neomoorellaceae</taxon>
        <taxon>Neomoorella</taxon>
    </lineage>
</organism>
<protein>
    <submittedName>
        <fullName evidence="2">Uncharacterized protein</fullName>
    </submittedName>
</protein>
<feature type="region of interest" description="Disordered" evidence="1">
    <location>
        <begin position="1"/>
        <end position="52"/>
    </location>
</feature>
<feature type="compositionally biased region" description="Basic and acidic residues" evidence="1">
    <location>
        <begin position="18"/>
        <end position="45"/>
    </location>
</feature>
<accession>A0A0S6UG35</accession>
<dbReference type="Proteomes" id="UP000063718">
    <property type="component" value="Unassembled WGS sequence"/>
</dbReference>
<dbReference type="AlphaFoldDB" id="A0A0S6UG35"/>